<dbReference type="STRING" id="71784.A0A1Y2BB77"/>
<evidence type="ECO:0000256" key="3">
    <source>
        <dbReference type="PROSITE-ProRule" id="PRU00339"/>
    </source>
</evidence>
<dbReference type="InterPro" id="IPR031101">
    <property type="entry name" value="Ctr9"/>
</dbReference>
<sequence length="1058" mass="116752">MADQFSAGGRTVVIVGQGGVQTDIDLDTLGDEEIANVIPELLADYAAEVRDWTLLAGEHWRQGRMERVQDLLLRGIQFFGGGPGRQSDPTALVNLHSMLAHVHLALARTAPQVSLPHAKYDKIASTIRTKEWHYTEATVNLNGADAAFRASGAGPEEEPVALAMGKIILYLARGQPNVAHPLVDRLLLRQPNNIIALTAQARLQFARRAHEAAFATYQKLLSLNHEMSPDPRIGLGLCAWVLGDKEKARAAWERALQRDPQSWTSLLLLGLGSLNTAREPSVRQEERIRLEAEGVAYVQRAFKLNNKSAAAALALATVSGQGGQLPLASKLAERAIQYADNKRHSILANSERGRLGFVAGDIADAGPFIAAAKKEEAAGVNILAELTLGQIAIKNGNLREALNFIEQTAKRLNGKGPLEYTVLHACLLAYPHPGMKDDELAKNRLTARNMLTEVHNLVANASTEEDWARLRGVGQDADVFLDLAKLWQDESLDKAIGAYQTAVTCSSDDAEDGATVNTRSVRISSNLGALFQLQGNVETAERMYQEALQKLAQDTGNESEVLKTVLAYNLARAYEEEGDVVKATQWYRDVLRQHPEHMESKVRLAMLATSAGRNFDAHTLLKECLKSDESNVTLRSVYSNFLISIGSYKEALAFTTQTLKFDRNDPGTFCALGWLHFTLGREAKASAEVAERPKQYARSAEAYERALILDPTCATAAQGLAIALVEDTLSAGPHGALAPVDEAKHRIRLAGQALSVFSRISDSLSGGAVNVNMGHCYFARGEEEKAIQAYEAALDSFQGRNVSVLLYLARAWYAYANRESNFSAMSKALSYCQKAMHIQPSDRAILYNIAMIQQKAAEMLLALDPAKRTLEELNRALDQAQQAANTFRVLADDRSGALPYDVDLADQRARYGDGLLRKAPEQIARQEEYEGQAAARVEEARKLRAAELHATLSLRLKLLSLLRDVDKLQRRLRPSNSPTPNAELKKRPRGQLKVRSGGERRRKGTLKVMRKVKKEGRNLEGNEKLQVVGRRVGKYGVRVKCQVRRVRQRDLKWMMRRV</sequence>
<dbReference type="GO" id="GO:0000993">
    <property type="term" value="F:RNA polymerase II complex binding"/>
    <property type="evidence" value="ECO:0007669"/>
    <property type="project" value="TreeGrafter"/>
</dbReference>
<evidence type="ECO:0000256" key="2">
    <source>
        <dbReference type="ARBA" id="ARBA00022803"/>
    </source>
</evidence>
<keyword evidence="6" id="KW-0648">Protein biosynthesis</keyword>
<proteinExistence type="predicted"/>
<evidence type="ECO:0000256" key="1">
    <source>
        <dbReference type="ARBA" id="ARBA00022737"/>
    </source>
</evidence>
<dbReference type="EMBL" id="MCFC01000011">
    <property type="protein sequence ID" value="ORY32073.1"/>
    <property type="molecule type" value="Genomic_DNA"/>
</dbReference>
<dbReference type="SUPFAM" id="SSF48452">
    <property type="entry name" value="TPR-like"/>
    <property type="match status" value="2"/>
</dbReference>
<comment type="caution">
    <text evidence="6">The sequence shown here is derived from an EMBL/GenBank/DDBJ whole genome shotgun (WGS) entry which is preliminary data.</text>
</comment>
<keyword evidence="7" id="KW-1185">Reference proteome</keyword>
<keyword evidence="1" id="KW-0677">Repeat</keyword>
<dbReference type="Pfam" id="PF13424">
    <property type="entry name" value="TPR_12"/>
    <property type="match status" value="1"/>
</dbReference>
<evidence type="ECO:0000256" key="4">
    <source>
        <dbReference type="SAM" id="Coils"/>
    </source>
</evidence>
<dbReference type="OrthoDB" id="343875at2759"/>
<dbReference type="InParanoid" id="A0A1Y2BB77"/>
<gene>
    <name evidence="6" type="ORF">BCR39DRAFT_58080</name>
</gene>
<name>A0A1Y2BB77_9TREE</name>
<dbReference type="AlphaFoldDB" id="A0A1Y2BB77"/>
<dbReference type="PANTHER" id="PTHR14027:SF2">
    <property type="entry name" value="RNA POLYMERASE-ASSOCIATED PROTEIN CTR9 HOMOLOG"/>
    <property type="match status" value="1"/>
</dbReference>
<dbReference type="InterPro" id="IPR011990">
    <property type="entry name" value="TPR-like_helical_dom_sf"/>
</dbReference>
<dbReference type="GO" id="GO:0006368">
    <property type="term" value="P:transcription elongation by RNA polymerase II"/>
    <property type="evidence" value="ECO:0007669"/>
    <property type="project" value="TreeGrafter"/>
</dbReference>
<dbReference type="PROSITE" id="PS50005">
    <property type="entry name" value="TPR"/>
    <property type="match status" value="1"/>
</dbReference>
<dbReference type="InterPro" id="IPR019734">
    <property type="entry name" value="TPR_rpt"/>
</dbReference>
<dbReference type="GO" id="GO:0016593">
    <property type="term" value="C:Cdc73/Paf1 complex"/>
    <property type="evidence" value="ECO:0007669"/>
    <property type="project" value="TreeGrafter"/>
</dbReference>
<dbReference type="PANTHER" id="PTHR14027">
    <property type="entry name" value="RNA POLYMERASE-ASSOCIATED PROTEIN CTR9"/>
    <property type="match status" value="1"/>
</dbReference>
<evidence type="ECO:0000313" key="7">
    <source>
        <dbReference type="Proteomes" id="UP000193986"/>
    </source>
</evidence>
<dbReference type="Pfam" id="PF13432">
    <property type="entry name" value="TPR_16"/>
    <property type="match status" value="2"/>
</dbReference>
<feature type="coiled-coil region" evidence="4">
    <location>
        <begin position="863"/>
        <end position="890"/>
    </location>
</feature>
<keyword evidence="2 3" id="KW-0802">TPR repeat</keyword>
<evidence type="ECO:0000313" key="6">
    <source>
        <dbReference type="EMBL" id="ORY32073.1"/>
    </source>
</evidence>
<dbReference type="Proteomes" id="UP000193986">
    <property type="component" value="Unassembled WGS sequence"/>
</dbReference>
<dbReference type="SMART" id="SM00028">
    <property type="entry name" value="TPR"/>
    <property type="match status" value="9"/>
</dbReference>
<accession>A0A1Y2BB77</accession>
<organism evidence="6 7">
    <name type="scientific">Naematelia encephala</name>
    <dbReference type="NCBI Taxonomy" id="71784"/>
    <lineage>
        <taxon>Eukaryota</taxon>
        <taxon>Fungi</taxon>
        <taxon>Dikarya</taxon>
        <taxon>Basidiomycota</taxon>
        <taxon>Agaricomycotina</taxon>
        <taxon>Tremellomycetes</taxon>
        <taxon>Tremellales</taxon>
        <taxon>Naemateliaceae</taxon>
        <taxon>Naematelia</taxon>
    </lineage>
</organism>
<keyword evidence="6" id="KW-0251">Elongation factor</keyword>
<evidence type="ECO:0000256" key="5">
    <source>
        <dbReference type="SAM" id="MobiDB-lite"/>
    </source>
</evidence>
<dbReference type="Gene3D" id="1.25.40.10">
    <property type="entry name" value="Tetratricopeptide repeat domain"/>
    <property type="match status" value="4"/>
</dbReference>
<feature type="repeat" description="TPR" evidence="3">
    <location>
        <begin position="564"/>
        <end position="597"/>
    </location>
</feature>
<dbReference type="Pfam" id="PF13181">
    <property type="entry name" value="TPR_8"/>
    <property type="match status" value="1"/>
</dbReference>
<dbReference type="GO" id="GO:0006355">
    <property type="term" value="P:regulation of DNA-templated transcription"/>
    <property type="evidence" value="ECO:0007669"/>
    <property type="project" value="InterPro"/>
</dbReference>
<dbReference type="FunCoup" id="A0A1Y2BB77">
    <property type="interactions" value="464"/>
</dbReference>
<dbReference type="GO" id="GO:0003746">
    <property type="term" value="F:translation elongation factor activity"/>
    <property type="evidence" value="ECO:0007669"/>
    <property type="project" value="UniProtKB-KW"/>
</dbReference>
<reference evidence="6 7" key="1">
    <citation type="submission" date="2016-07" db="EMBL/GenBank/DDBJ databases">
        <title>Pervasive Adenine N6-methylation of Active Genes in Fungi.</title>
        <authorList>
            <consortium name="DOE Joint Genome Institute"/>
            <person name="Mondo S.J."/>
            <person name="Dannebaum R.O."/>
            <person name="Kuo R.C."/>
            <person name="Labutti K."/>
            <person name="Haridas S."/>
            <person name="Kuo A."/>
            <person name="Salamov A."/>
            <person name="Ahrendt S.R."/>
            <person name="Lipzen A."/>
            <person name="Sullivan W."/>
            <person name="Andreopoulos W.B."/>
            <person name="Clum A."/>
            <person name="Lindquist E."/>
            <person name="Daum C."/>
            <person name="Ramamoorthy G.K."/>
            <person name="Gryganskyi A."/>
            <person name="Culley D."/>
            <person name="Magnuson J.K."/>
            <person name="James T.Y."/>
            <person name="O'Malley M.A."/>
            <person name="Stajich J.E."/>
            <person name="Spatafora J.W."/>
            <person name="Visel A."/>
            <person name="Grigoriev I.V."/>
        </authorList>
    </citation>
    <scope>NUCLEOTIDE SEQUENCE [LARGE SCALE GENOMIC DNA]</scope>
    <source>
        <strain evidence="6 7">68-887.2</strain>
    </source>
</reference>
<keyword evidence="4" id="KW-0175">Coiled coil</keyword>
<feature type="region of interest" description="Disordered" evidence="5">
    <location>
        <begin position="970"/>
        <end position="1004"/>
    </location>
</feature>
<protein>
    <submittedName>
        <fullName evidence="6">Putative Pol II transcription elongation factor</fullName>
    </submittedName>
</protein>